<dbReference type="FunFam" id="3.40.640.10:FF:000025">
    <property type="entry name" value="Histidine decarboxylase"/>
    <property type="match status" value="1"/>
</dbReference>
<evidence type="ECO:0000313" key="9">
    <source>
        <dbReference type="Proteomes" id="UP000054558"/>
    </source>
</evidence>
<name>A0A1Y1I601_KLENI</name>
<dbReference type="EMBL" id="DF237235">
    <property type="protein sequence ID" value="GAQ86385.1"/>
    <property type="molecule type" value="Genomic_DNA"/>
</dbReference>
<reference evidence="8 9" key="1">
    <citation type="journal article" date="2014" name="Nat. Commun.">
        <title>Klebsormidium flaccidum genome reveals primary factors for plant terrestrial adaptation.</title>
        <authorList>
            <person name="Hori K."/>
            <person name="Maruyama F."/>
            <person name="Fujisawa T."/>
            <person name="Togashi T."/>
            <person name="Yamamoto N."/>
            <person name="Seo M."/>
            <person name="Sato S."/>
            <person name="Yamada T."/>
            <person name="Mori H."/>
            <person name="Tajima N."/>
            <person name="Moriyama T."/>
            <person name="Ikeuchi M."/>
            <person name="Watanabe M."/>
            <person name="Wada H."/>
            <person name="Kobayashi K."/>
            <person name="Saito M."/>
            <person name="Masuda T."/>
            <person name="Sasaki-Sekimoto Y."/>
            <person name="Mashiguchi K."/>
            <person name="Awai K."/>
            <person name="Shimojima M."/>
            <person name="Masuda S."/>
            <person name="Iwai M."/>
            <person name="Nobusawa T."/>
            <person name="Narise T."/>
            <person name="Kondo S."/>
            <person name="Saito H."/>
            <person name="Sato R."/>
            <person name="Murakawa M."/>
            <person name="Ihara Y."/>
            <person name="Oshima-Yamada Y."/>
            <person name="Ohtaka K."/>
            <person name="Satoh M."/>
            <person name="Sonobe K."/>
            <person name="Ishii M."/>
            <person name="Ohtani R."/>
            <person name="Kanamori-Sato M."/>
            <person name="Honoki R."/>
            <person name="Miyazaki D."/>
            <person name="Mochizuki H."/>
            <person name="Umetsu J."/>
            <person name="Higashi K."/>
            <person name="Shibata D."/>
            <person name="Kamiya Y."/>
            <person name="Sato N."/>
            <person name="Nakamura Y."/>
            <person name="Tabata S."/>
            <person name="Ida S."/>
            <person name="Kurokawa K."/>
            <person name="Ohta H."/>
        </authorList>
    </citation>
    <scope>NUCLEOTIDE SEQUENCE [LARGE SCALE GENOMIC DNA]</scope>
    <source>
        <strain evidence="8 9">NIES-2285</strain>
    </source>
</reference>
<dbReference type="PANTHER" id="PTHR11999">
    <property type="entry name" value="GROUP II PYRIDOXAL-5-PHOSPHATE DECARBOXYLASE"/>
    <property type="match status" value="1"/>
</dbReference>
<dbReference type="FunFam" id="1.20.1340.10:FF:000001">
    <property type="entry name" value="Histidine decarboxylase"/>
    <property type="match status" value="1"/>
</dbReference>
<accession>A0A1Y1I601</accession>
<dbReference type="GO" id="GO:0006520">
    <property type="term" value="P:amino acid metabolic process"/>
    <property type="evidence" value="ECO:0007669"/>
    <property type="project" value="InterPro"/>
</dbReference>
<dbReference type="CDD" id="cd06450">
    <property type="entry name" value="DOPA_deC_like"/>
    <property type="match status" value="1"/>
</dbReference>
<dbReference type="InterPro" id="IPR015424">
    <property type="entry name" value="PyrdxlP-dep_Trfase"/>
</dbReference>
<dbReference type="InterPro" id="IPR002129">
    <property type="entry name" value="PyrdxlP-dep_de-COase"/>
</dbReference>
<evidence type="ECO:0000256" key="4">
    <source>
        <dbReference type="ARBA" id="ARBA00022898"/>
    </source>
</evidence>
<comment type="similarity">
    <text evidence="2 7">Belongs to the group II decarboxylase family.</text>
</comment>
<dbReference type="STRING" id="105231.A0A1Y1I601"/>
<dbReference type="GO" id="GO:0016831">
    <property type="term" value="F:carboxy-lyase activity"/>
    <property type="evidence" value="ECO:0000318"/>
    <property type="project" value="GO_Central"/>
</dbReference>
<evidence type="ECO:0000256" key="6">
    <source>
        <dbReference type="PIRSR" id="PIRSR602129-50"/>
    </source>
</evidence>
<dbReference type="Proteomes" id="UP000054558">
    <property type="component" value="Unassembled WGS sequence"/>
</dbReference>
<dbReference type="OrthoDB" id="639767at2759"/>
<dbReference type="Gene3D" id="3.40.640.10">
    <property type="entry name" value="Type I PLP-dependent aspartate aminotransferase-like (Major domain)"/>
    <property type="match status" value="1"/>
</dbReference>
<gene>
    <name evidence="8" type="ORF">KFL_002860090</name>
</gene>
<keyword evidence="4 6" id="KW-0663">Pyridoxal phosphate</keyword>
<sequence>MAPEGTTNGTSSAAPAANAMAGLQPLDPEEFRRHAHQMVDFVADYYKGIESFPVRSEVKPGYLRPLLPDVAPEQAESLDSILEDVRSHILPGVTHWQSPNFYAYFPSNSSTAGYLGEMLSGAINIVGFHWLASPAATELEMLMLDWVGRLLNLPEAFLHTGGTGGGVIQGTASEAVLVALLAARQKWVAKLTQGGDISQSEALSKLVVYTSDQAHSCVQKACMVAGIEKKNWRFLKTSFDTNFAIDPAVFEEAVKKDLEAGLVPAFLCATVGTTSSTAIDPLKALGTITQEHGMWMHVDAAYAGPACICPELRHHLDGVELVDSFCMNAHKWMLTNFDCSLLWVKDSKPLLDALSLQPEYLRNAASEASLVVDFKDWQLPLGRRFRSLKLWLVMRLYGANGIRAYLRKHIQLAAEFEELVRADERYEVLVPRTFALLCFRAKPPAGDPDNGRTLNATLLENVNKTGKLFFTHTVLDGVYTLRFCVGNSRTEREHVLAAWDVINQEAEKLLKGSA</sequence>
<keyword evidence="9" id="KW-1185">Reference proteome</keyword>
<dbReference type="InterPro" id="IPR015421">
    <property type="entry name" value="PyrdxlP-dep_Trfase_major"/>
</dbReference>
<dbReference type="OMA" id="NPGFNWS"/>
<evidence type="ECO:0000313" key="8">
    <source>
        <dbReference type="EMBL" id="GAQ86385.1"/>
    </source>
</evidence>
<evidence type="ECO:0000256" key="1">
    <source>
        <dbReference type="ARBA" id="ARBA00001933"/>
    </source>
</evidence>
<dbReference type="Gene3D" id="1.20.1340.10">
    <property type="entry name" value="dopa decarboxylase, N-terminal domain"/>
    <property type="match status" value="1"/>
</dbReference>
<protein>
    <submittedName>
        <fullName evidence="8">Aromatic aldehyde synthase</fullName>
    </submittedName>
</protein>
<dbReference type="PANTHER" id="PTHR11999:SF70">
    <property type="entry name" value="MIP05841P"/>
    <property type="match status" value="1"/>
</dbReference>
<evidence type="ECO:0000256" key="3">
    <source>
        <dbReference type="ARBA" id="ARBA00022793"/>
    </source>
</evidence>
<dbReference type="SUPFAM" id="SSF53383">
    <property type="entry name" value="PLP-dependent transferases"/>
    <property type="match status" value="1"/>
</dbReference>
<evidence type="ECO:0000256" key="7">
    <source>
        <dbReference type="RuleBase" id="RU000382"/>
    </source>
</evidence>
<dbReference type="GO" id="GO:0019752">
    <property type="term" value="P:carboxylic acid metabolic process"/>
    <property type="evidence" value="ECO:0007669"/>
    <property type="project" value="InterPro"/>
</dbReference>
<evidence type="ECO:0000256" key="2">
    <source>
        <dbReference type="ARBA" id="ARBA00009533"/>
    </source>
</evidence>
<dbReference type="GO" id="GO:0030170">
    <property type="term" value="F:pyridoxal phosphate binding"/>
    <property type="evidence" value="ECO:0007669"/>
    <property type="project" value="InterPro"/>
</dbReference>
<comment type="cofactor">
    <cofactor evidence="1 6 7">
        <name>pyridoxal 5'-phosphate</name>
        <dbReference type="ChEBI" id="CHEBI:597326"/>
    </cofactor>
</comment>
<evidence type="ECO:0000256" key="5">
    <source>
        <dbReference type="ARBA" id="ARBA00023239"/>
    </source>
</evidence>
<keyword evidence="3" id="KW-0210">Decarboxylase</keyword>
<dbReference type="PRINTS" id="PR00800">
    <property type="entry name" value="YHDCRBOXLASE"/>
</dbReference>
<organism evidence="8 9">
    <name type="scientific">Klebsormidium nitens</name>
    <name type="common">Green alga</name>
    <name type="synonym">Ulothrix nitens</name>
    <dbReference type="NCBI Taxonomy" id="105231"/>
    <lineage>
        <taxon>Eukaryota</taxon>
        <taxon>Viridiplantae</taxon>
        <taxon>Streptophyta</taxon>
        <taxon>Klebsormidiophyceae</taxon>
        <taxon>Klebsormidiales</taxon>
        <taxon>Klebsormidiaceae</taxon>
        <taxon>Klebsormidium</taxon>
    </lineage>
</organism>
<proteinExistence type="inferred from homology"/>
<feature type="modified residue" description="N6-(pyridoxal phosphate)lysine" evidence="6">
    <location>
        <position position="331"/>
    </location>
</feature>
<dbReference type="InterPro" id="IPR015422">
    <property type="entry name" value="PyrdxlP-dep_Trfase_small"/>
</dbReference>
<dbReference type="Gene3D" id="3.90.1150.10">
    <property type="entry name" value="Aspartate Aminotransferase, domain 1"/>
    <property type="match status" value="1"/>
</dbReference>
<dbReference type="GO" id="GO:0005737">
    <property type="term" value="C:cytoplasm"/>
    <property type="evidence" value="ECO:0000318"/>
    <property type="project" value="GO_Central"/>
</dbReference>
<dbReference type="Pfam" id="PF00282">
    <property type="entry name" value="Pyridoxal_deC"/>
    <property type="match status" value="1"/>
</dbReference>
<dbReference type="InterPro" id="IPR010977">
    <property type="entry name" value="Aromatic_deC"/>
</dbReference>
<keyword evidence="5 7" id="KW-0456">Lyase</keyword>
<dbReference type="AlphaFoldDB" id="A0A1Y1I601"/>
<dbReference type="PROSITE" id="PS00392">
    <property type="entry name" value="DDC_GAD_HDC_YDC"/>
    <property type="match status" value="1"/>
</dbReference>
<dbReference type="InterPro" id="IPR021115">
    <property type="entry name" value="Pyridoxal-P_BS"/>
</dbReference>